<dbReference type="InterPro" id="IPR006935">
    <property type="entry name" value="Helicase/UvrB_N"/>
</dbReference>
<feature type="domain" description="Helicase ATP-binding" evidence="1">
    <location>
        <begin position="16"/>
        <end position="162"/>
    </location>
</feature>
<feature type="domain" description="Helicase C-terminal" evidence="2">
    <location>
        <begin position="210"/>
        <end position="376"/>
    </location>
</feature>
<dbReference type="InterPro" id="IPR027417">
    <property type="entry name" value="P-loop_NTPase"/>
</dbReference>
<dbReference type="EMBL" id="JAEDAO010000001">
    <property type="protein sequence ID" value="MBK0392100.1"/>
    <property type="molecule type" value="Genomic_DNA"/>
</dbReference>
<evidence type="ECO:0000259" key="2">
    <source>
        <dbReference type="PROSITE" id="PS51194"/>
    </source>
</evidence>
<dbReference type="InterPro" id="IPR050742">
    <property type="entry name" value="Helicase_Restrict-Modif_Enz"/>
</dbReference>
<dbReference type="RefSeq" id="WP_200787051.1">
    <property type="nucleotide sequence ID" value="NZ_JAEDAO010000001.1"/>
</dbReference>
<dbReference type="GO" id="GO:0005524">
    <property type="term" value="F:ATP binding"/>
    <property type="evidence" value="ECO:0007669"/>
    <property type="project" value="InterPro"/>
</dbReference>
<dbReference type="GO" id="GO:0003677">
    <property type="term" value="F:DNA binding"/>
    <property type="evidence" value="ECO:0007669"/>
    <property type="project" value="InterPro"/>
</dbReference>
<dbReference type="PANTHER" id="PTHR47396">
    <property type="entry name" value="TYPE I RESTRICTION ENZYME ECOKI R PROTEIN"/>
    <property type="match status" value="1"/>
</dbReference>
<dbReference type="Proteomes" id="UP000617041">
    <property type="component" value="Unassembled WGS sequence"/>
</dbReference>
<organism evidence="3 4">
    <name type="scientific">Ramlibacter algicola</name>
    <dbReference type="NCBI Taxonomy" id="2795217"/>
    <lineage>
        <taxon>Bacteria</taxon>
        <taxon>Pseudomonadati</taxon>
        <taxon>Pseudomonadota</taxon>
        <taxon>Betaproteobacteria</taxon>
        <taxon>Burkholderiales</taxon>
        <taxon>Comamonadaceae</taxon>
        <taxon>Ramlibacter</taxon>
    </lineage>
</organism>
<dbReference type="Pfam" id="PF00271">
    <property type="entry name" value="Helicase_C"/>
    <property type="match status" value="1"/>
</dbReference>
<name>A0A934PYW4_9BURK</name>
<dbReference type="GO" id="GO:0016787">
    <property type="term" value="F:hydrolase activity"/>
    <property type="evidence" value="ECO:0007669"/>
    <property type="project" value="InterPro"/>
</dbReference>
<dbReference type="GO" id="GO:0004386">
    <property type="term" value="F:helicase activity"/>
    <property type="evidence" value="ECO:0007669"/>
    <property type="project" value="UniProtKB-KW"/>
</dbReference>
<dbReference type="PANTHER" id="PTHR47396:SF1">
    <property type="entry name" value="ATP-DEPENDENT HELICASE IRC3-RELATED"/>
    <property type="match status" value="1"/>
</dbReference>
<evidence type="ECO:0000313" key="3">
    <source>
        <dbReference type="EMBL" id="MBK0392100.1"/>
    </source>
</evidence>
<reference evidence="3" key="1">
    <citation type="submission" date="2020-12" db="EMBL/GenBank/DDBJ databases">
        <title>Ramlibacter sp. nov., isolated from a freshwater alga, Cryptomonas.</title>
        <authorList>
            <person name="Kim H.M."/>
            <person name="Jeon C.O."/>
        </authorList>
    </citation>
    <scope>NUCLEOTIDE SEQUENCE</scope>
    <source>
        <strain evidence="3">CrO1</strain>
    </source>
</reference>
<evidence type="ECO:0000313" key="4">
    <source>
        <dbReference type="Proteomes" id="UP000617041"/>
    </source>
</evidence>
<dbReference type="InterPro" id="IPR001650">
    <property type="entry name" value="Helicase_C-like"/>
</dbReference>
<dbReference type="PROSITE" id="PS51192">
    <property type="entry name" value="HELICASE_ATP_BIND_1"/>
    <property type="match status" value="1"/>
</dbReference>
<dbReference type="Gene3D" id="3.40.50.300">
    <property type="entry name" value="P-loop containing nucleotide triphosphate hydrolases"/>
    <property type="match status" value="2"/>
</dbReference>
<dbReference type="InterPro" id="IPR014001">
    <property type="entry name" value="Helicase_ATP-bd"/>
</dbReference>
<dbReference type="SMART" id="SM00490">
    <property type="entry name" value="HELICc"/>
    <property type="match status" value="1"/>
</dbReference>
<keyword evidence="3" id="KW-0547">Nucleotide-binding</keyword>
<protein>
    <submittedName>
        <fullName evidence="3">DEAD/DEAH box helicase family protein</fullName>
    </submittedName>
</protein>
<dbReference type="SUPFAM" id="SSF52540">
    <property type="entry name" value="P-loop containing nucleoside triphosphate hydrolases"/>
    <property type="match status" value="1"/>
</dbReference>
<dbReference type="SMART" id="SM00487">
    <property type="entry name" value="DEXDc"/>
    <property type="match status" value="1"/>
</dbReference>
<gene>
    <name evidence="3" type="ORF">I8E28_05820</name>
</gene>
<sequence length="490" mass="55581">MKMRDYQQATLEELRGGVRSGHKAQILYLPTAGGKTEVAIELMVAATRRGRRAAMVLDRIILCDQTSQRLAKYQVDHGVLQAGHWRYRPHEQIQICSAQTLEKRGSLPSVDLLIVDECHAQRRMMREFIGANPDVCTIGLTATPFTRGLSQTYSHVVCGATTQELVARGYLASIRVFVAKEIEMSGAQTSRGEWTPAAAAARGMRITGDIVQEWIKKTHEVFGGPRKTIVFCANVTHGRDLARQFSEAGYNFVAISYRDTTEFNHAAIEEFRKPDSRVHGLIACDILTKGFDVPDVMIGISARPFKKSLSAHVQQLGRVMRACGGKPFALWLDHSGNFVRFRTAWEEIYANGVDRLREDVERPLREPTAAEKQESFCSSCGHLWPLFGDTCPNCGHVRERRCDVITTPGEMHELRSAVPREARQAWWSGLLTIAEERRREDPRRWALAKYHEKFNEWPTGLEDVQRPPTPECRRWVTSRDIAWAKRRRIA</sequence>
<keyword evidence="3" id="KW-0067">ATP-binding</keyword>
<dbReference type="GO" id="GO:0005829">
    <property type="term" value="C:cytosol"/>
    <property type="evidence" value="ECO:0007669"/>
    <property type="project" value="TreeGrafter"/>
</dbReference>
<keyword evidence="4" id="KW-1185">Reference proteome</keyword>
<dbReference type="PROSITE" id="PS51194">
    <property type="entry name" value="HELICASE_CTER"/>
    <property type="match status" value="1"/>
</dbReference>
<comment type="caution">
    <text evidence="3">The sequence shown here is derived from an EMBL/GenBank/DDBJ whole genome shotgun (WGS) entry which is preliminary data.</text>
</comment>
<keyword evidence="3" id="KW-0347">Helicase</keyword>
<evidence type="ECO:0000259" key="1">
    <source>
        <dbReference type="PROSITE" id="PS51192"/>
    </source>
</evidence>
<dbReference type="Pfam" id="PF04851">
    <property type="entry name" value="ResIII"/>
    <property type="match status" value="1"/>
</dbReference>
<keyword evidence="3" id="KW-0378">Hydrolase</keyword>
<accession>A0A934PYW4</accession>
<dbReference type="InterPro" id="IPR024064">
    <property type="entry name" value="FdhE-like_sf"/>
</dbReference>
<proteinExistence type="predicted"/>
<dbReference type="AlphaFoldDB" id="A0A934PYW4"/>
<dbReference type="SUPFAM" id="SSF144020">
    <property type="entry name" value="FdhE-like"/>
    <property type="match status" value="1"/>
</dbReference>